<evidence type="ECO:0008006" key="3">
    <source>
        <dbReference type="Google" id="ProtNLM"/>
    </source>
</evidence>
<dbReference type="OrthoDB" id="9796702at2"/>
<proteinExistence type="predicted"/>
<dbReference type="Gene3D" id="3.40.50.1110">
    <property type="entry name" value="SGNH hydrolase"/>
    <property type="match status" value="1"/>
</dbReference>
<organism evidence="1 2">
    <name type="scientific">Helcococcus kunzii ATCC 51366</name>
    <dbReference type="NCBI Taxonomy" id="883114"/>
    <lineage>
        <taxon>Bacteria</taxon>
        <taxon>Bacillati</taxon>
        <taxon>Bacillota</taxon>
        <taxon>Tissierellia</taxon>
        <taxon>Tissierellales</taxon>
        <taxon>Peptoniphilaceae</taxon>
        <taxon>Helcococcus</taxon>
    </lineage>
</organism>
<keyword evidence="2" id="KW-1185">Reference proteome</keyword>
<sequence>MKKLTKALVFNLILIVMIFSAGNILREKWEYKSDQYKFRYEKMKDFSNSDTKTLFLGSSGSFTAINQAKIFENSGIPVFSLAHNLQSPFASYHLFEDYIKENKDVKLLFQDILGLTREVNPNIEHHETNFFYALTAIDNKKGYIQGLKNEFDKDYTKGYYIPILKYHDRWNRLKKEDFFEIEDKEEITSFQVKKVKPVNFTPEYMKYDKNFKKSEVGEKYLTKIINLAKSNDIEVILYILPKMDYTLNEIEEYHKFAKKHNLKIIDFTSEKLYTQLGIDTKTDFYDNAHLNYNGGKKISKYFANYISTNYPEYKENISNETKQLFEKEIEIINRKYEK</sequence>
<gene>
    <name evidence="1" type="ORF">HMPREF9709_01542</name>
</gene>
<dbReference type="STRING" id="883114.HMPREF9709_01542"/>
<evidence type="ECO:0000313" key="1">
    <source>
        <dbReference type="EMBL" id="EHR32611.1"/>
    </source>
</evidence>
<dbReference type="HOGENOM" id="CLU_820776_0_0_9"/>
<evidence type="ECO:0000313" key="2">
    <source>
        <dbReference type="Proteomes" id="UP000004191"/>
    </source>
</evidence>
<protein>
    <recommendedName>
        <fullName evidence="3">DUF1574 domain-containing protein</fullName>
    </recommendedName>
</protein>
<dbReference type="eggNOG" id="COG2755">
    <property type="taxonomic scope" value="Bacteria"/>
</dbReference>
<accession>H3NQD1</accession>
<name>H3NQD1_9FIRM</name>
<dbReference type="SUPFAM" id="SSF52266">
    <property type="entry name" value="SGNH hydrolase"/>
    <property type="match status" value="1"/>
</dbReference>
<reference evidence="1 2" key="1">
    <citation type="submission" date="2012-01" db="EMBL/GenBank/DDBJ databases">
        <title>The Genome Sequence of Helcococcus kunzii ATCC 51366.</title>
        <authorList>
            <consortium name="The Broad Institute Genome Sequencing Platform"/>
            <person name="Earl A."/>
            <person name="Ward D."/>
            <person name="Feldgarden M."/>
            <person name="Gevers D."/>
            <person name="Huys G."/>
            <person name="Young S.K."/>
            <person name="Zeng Q."/>
            <person name="Gargeya S."/>
            <person name="Fitzgerald M."/>
            <person name="Haas B."/>
            <person name="Abouelleil A."/>
            <person name="Alvarado L."/>
            <person name="Arachchi H.M."/>
            <person name="Berlin A."/>
            <person name="Chapman S.B."/>
            <person name="Gearin G."/>
            <person name="Goldberg J."/>
            <person name="Griggs A."/>
            <person name="Gujja S."/>
            <person name="Hansen M."/>
            <person name="Heiman D."/>
            <person name="Howarth C."/>
            <person name="Larimer J."/>
            <person name="Lui A."/>
            <person name="MacDonald P.J.P."/>
            <person name="McCowen C."/>
            <person name="Montmayeur A."/>
            <person name="Murphy C."/>
            <person name="Neiman D."/>
            <person name="Pearson M."/>
            <person name="Priest M."/>
            <person name="Roberts A."/>
            <person name="Saif S."/>
            <person name="Shea T."/>
            <person name="Sisk P."/>
            <person name="Stolte C."/>
            <person name="Sykes S."/>
            <person name="Wortman J."/>
            <person name="Nusbaum C."/>
            <person name="Birren B."/>
        </authorList>
    </citation>
    <scope>NUCLEOTIDE SEQUENCE [LARGE SCALE GENOMIC DNA]</scope>
    <source>
        <strain evidence="1 2">ATCC 51366</strain>
    </source>
</reference>
<comment type="caution">
    <text evidence="1">The sequence shown here is derived from an EMBL/GenBank/DDBJ whole genome shotgun (WGS) entry which is preliminary data.</text>
</comment>
<dbReference type="AlphaFoldDB" id="H3NQD1"/>
<dbReference type="EMBL" id="AGEI01000028">
    <property type="protein sequence ID" value="EHR32611.1"/>
    <property type="molecule type" value="Genomic_DNA"/>
</dbReference>
<dbReference type="InterPro" id="IPR036514">
    <property type="entry name" value="SGNH_hydro_sf"/>
</dbReference>
<dbReference type="Proteomes" id="UP000004191">
    <property type="component" value="Unassembled WGS sequence"/>
</dbReference>
<dbReference type="GeneID" id="96999489"/>
<dbReference type="RefSeq" id="WP_005399057.1">
    <property type="nucleotide sequence ID" value="NZ_JH601088.1"/>
</dbReference>